<name>A0A3P7JH71_STRVU</name>
<dbReference type="AlphaFoldDB" id="A0A3P7JH71"/>
<feature type="non-terminal residue" evidence="2">
    <location>
        <position position="190"/>
    </location>
</feature>
<dbReference type="OrthoDB" id="5912995at2759"/>
<reference evidence="2 3" key="1">
    <citation type="submission" date="2018-11" db="EMBL/GenBank/DDBJ databases">
        <authorList>
            <consortium name="Pathogen Informatics"/>
        </authorList>
    </citation>
    <scope>NUCLEOTIDE SEQUENCE [LARGE SCALE GENOMIC DNA]</scope>
</reference>
<evidence type="ECO:0000313" key="3">
    <source>
        <dbReference type="Proteomes" id="UP000270094"/>
    </source>
</evidence>
<protein>
    <submittedName>
        <fullName evidence="2">Uncharacterized protein</fullName>
    </submittedName>
</protein>
<sequence length="190" mass="19743">MKPKEGEFGLEIVADKDGKFGGLGEHPIPPSKTSSLELTTSTPLLTVTLPGVVSTLGVSTLGGASAVTTSIPIIEIPVHKTSEVPAITTNATTTTFTHATDSDGIAVTGEEQVGKGSTMPTVTTPEASGEEPKTTSGTKDSTHRPDILHTQARSKLREDEDLLVQNTTFSAFTDIIGEVELTGEDKATPS</sequence>
<dbReference type="EMBL" id="UYYB01135627">
    <property type="protein sequence ID" value="VDM85041.1"/>
    <property type="molecule type" value="Genomic_DNA"/>
</dbReference>
<dbReference type="Proteomes" id="UP000270094">
    <property type="component" value="Unassembled WGS sequence"/>
</dbReference>
<feature type="region of interest" description="Disordered" evidence="1">
    <location>
        <begin position="109"/>
        <end position="154"/>
    </location>
</feature>
<organism evidence="2 3">
    <name type="scientific">Strongylus vulgaris</name>
    <name type="common">Blood worm</name>
    <dbReference type="NCBI Taxonomy" id="40348"/>
    <lineage>
        <taxon>Eukaryota</taxon>
        <taxon>Metazoa</taxon>
        <taxon>Ecdysozoa</taxon>
        <taxon>Nematoda</taxon>
        <taxon>Chromadorea</taxon>
        <taxon>Rhabditida</taxon>
        <taxon>Rhabditina</taxon>
        <taxon>Rhabditomorpha</taxon>
        <taxon>Strongyloidea</taxon>
        <taxon>Strongylidae</taxon>
        <taxon>Strongylus</taxon>
    </lineage>
</organism>
<evidence type="ECO:0000256" key="1">
    <source>
        <dbReference type="SAM" id="MobiDB-lite"/>
    </source>
</evidence>
<accession>A0A3P7JH71</accession>
<evidence type="ECO:0000313" key="2">
    <source>
        <dbReference type="EMBL" id="VDM85041.1"/>
    </source>
</evidence>
<keyword evidence="3" id="KW-1185">Reference proteome</keyword>
<gene>
    <name evidence="2" type="ORF">SVUK_LOCUS20039</name>
</gene>
<proteinExistence type="predicted"/>